<dbReference type="AlphaFoldDB" id="A0A4Q2A6Y0"/>
<evidence type="ECO:0000256" key="2">
    <source>
        <dbReference type="SAM" id="SignalP"/>
    </source>
</evidence>
<dbReference type="Pfam" id="PF00188">
    <property type="entry name" value="CAP"/>
    <property type="match status" value="1"/>
</dbReference>
<feature type="signal peptide" evidence="2">
    <location>
        <begin position="1"/>
        <end position="21"/>
    </location>
</feature>
<dbReference type="SUPFAM" id="SSF55797">
    <property type="entry name" value="PR-1-like"/>
    <property type="match status" value="1"/>
</dbReference>
<feature type="region of interest" description="Disordered" evidence="1">
    <location>
        <begin position="27"/>
        <end position="61"/>
    </location>
</feature>
<proteinExistence type="predicted"/>
<reference evidence="4 5" key="1">
    <citation type="submission" date="2018-08" db="EMBL/GenBank/DDBJ databases">
        <title>Mountain-cultivated ginseng endophyte, Burkholderia stabilis and its activity against ginseng root rot disease.</title>
        <authorList>
            <person name="Tapan Kumar M."/>
            <person name="Bae H."/>
            <person name="Shanmugam G."/>
            <person name="Jeon J."/>
        </authorList>
    </citation>
    <scope>NUCLEOTIDE SEQUENCE [LARGE SCALE GENOMIC DNA]</scope>
    <source>
        <strain evidence="4 5">EB159</strain>
    </source>
</reference>
<evidence type="ECO:0000313" key="4">
    <source>
        <dbReference type="EMBL" id="RXV64471.1"/>
    </source>
</evidence>
<feature type="chain" id="PRO_5020448516" evidence="2">
    <location>
        <begin position="22"/>
        <end position="338"/>
    </location>
</feature>
<dbReference type="RefSeq" id="WP_129518569.1">
    <property type="nucleotide sequence ID" value="NZ_QWEX01000004.1"/>
</dbReference>
<sequence>MKKLTTISLSALTVAAVLTLAACGGGGDGGSSQPAGNNDSGSGNNNVGGGTTTPTPPTGTVATPQYDTGSVQLAVFNQVNKYRSQCGFPTFQQNTILDQAAAAHASYGLQNNVIGDNETTGNPGFTGMSYADRAAHFGFPSSAFSTGVSSGFYTNATLSNDQYGKDLVDGFVSGVYHVALVTWPETVAGVGVATTTFNGFPQLSATIAFGVDGKSAGSMPLTFPCNGVTGIPYAASGERPTPPGTSGQWGSPIAVTGNTSDKVTLQSAVFVDQSGTQIALKMLDSTNDPNKLLPAFEAVAYPVSALKPNSTYSATLNGTINGTPFTRNFSFTTGNTVG</sequence>
<gene>
    <name evidence="4" type="ORF">D1006_39780</name>
</gene>
<accession>A0A4Q2A6Y0</accession>
<evidence type="ECO:0000256" key="1">
    <source>
        <dbReference type="SAM" id="MobiDB-lite"/>
    </source>
</evidence>
<dbReference type="Proteomes" id="UP000289650">
    <property type="component" value="Unassembled WGS sequence"/>
</dbReference>
<evidence type="ECO:0000259" key="3">
    <source>
        <dbReference type="Pfam" id="PF00188"/>
    </source>
</evidence>
<organism evidence="4 5">
    <name type="scientific">Burkholderia stabilis</name>
    <dbReference type="NCBI Taxonomy" id="95485"/>
    <lineage>
        <taxon>Bacteria</taxon>
        <taxon>Pseudomonadati</taxon>
        <taxon>Pseudomonadota</taxon>
        <taxon>Betaproteobacteria</taxon>
        <taxon>Burkholderiales</taxon>
        <taxon>Burkholderiaceae</taxon>
        <taxon>Burkholderia</taxon>
        <taxon>Burkholderia cepacia complex</taxon>
    </lineage>
</organism>
<comment type="caution">
    <text evidence="4">The sequence shown here is derived from an EMBL/GenBank/DDBJ whole genome shotgun (WGS) entry which is preliminary data.</text>
</comment>
<feature type="domain" description="SCP" evidence="3">
    <location>
        <begin position="77"/>
        <end position="194"/>
    </location>
</feature>
<name>A0A4Q2A6Y0_9BURK</name>
<dbReference type="EMBL" id="QWEX01000004">
    <property type="protein sequence ID" value="RXV64471.1"/>
    <property type="molecule type" value="Genomic_DNA"/>
</dbReference>
<feature type="compositionally biased region" description="Low complexity" evidence="1">
    <location>
        <begin position="34"/>
        <end position="45"/>
    </location>
</feature>
<dbReference type="Gene3D" id="3.40.33.10">
    <property type="entry name" value="CAP"/>
    <property type="match status" value="1"/>
</dbReference>
<dbReference type="OrthoDB" id="6654019at2"/>
<dbReference type="InterPro" id="IPR035940">
    <property type="entry name" value="CAP_sf"/>
</dbReference>
<dbReference type="PROSITE" id="PS51257">
    <property type="entry name" value="PROKAR_LIPOPROTEIN"/>
    <property type="match status" value="1"/>
</dbReference>
<evidence type="ECO:0000313" key="5">
    <source>
        <dbReference type="Proteomes" id="UP000289650"/>
    </source>
</evidence>
<protein>
    <submittedName>
        <fullName evidence="4">CAP domain-containing protein</fullName>
    </submittedName>
</protein>
<keyword evidence="2" id="KW-0732">Signal</keyword>
<dbReference type="InterPro" id="IPR014044">
    <property type="entry name" value="CAP_dom"/>
</dbReference>